<evidence type="ECO:0000313" key="8">
    <source>
        <dbReference type="Proteomes" id="UP000654108"/>
    </source>
</evidence>
<evidence type="ECO:0000313" key="7">
    <source>
        <dbReference type="EMBL" id="MBD8065137.1"/>
    </source>
</evidence>
<dbReference type="AlphaFoldDB" id="A0A927FTG6"/>
<dbReference type="EMBL" id="JACYFU010000001">
    <property type="protein sequence ID" value="MBD8065137.1"/>
    <property type="molecule type" value="Genomic_DNA"/>
</dbReference>
<accession>A0A927FTG6</accession>
<keyword evidence="8" id="KW-1185">Reference proteome</keyword>
<keyword evidence="4" id="KW-0560">Oxidoreductase</keyword>
<dbReference type="PRINTS" id="PR00411">
    <property type="entry name" value="PNDRDTASEI"/>
</dbReference>
<name>A0A927FTG6_9HYPH</name>
<dbReference type="PANTHER" id="PTHR43557:SF2">
    <property type="entry name" value="RIESKE DOMAIN-CONTAINING PROTEIN-RELATED"/>
    <property type="match status" value="1"/>
</dbReference>
<dbReference type="InterPro" id="IPR028202">
    <property type="entry name" value="Reductase_C"/>
</dbReference>
<feature type="domain" description="Reductase C-terminal" evidence="6">
    <location>
        <begin position="319"/>
        <end position="398"/>
    </location>
</feature>
<dbReference type="Pfam" id="PF14759">
    <property type="entry name" value="Reductase_C"/>
    <property type="match status" value="1"/>
</dbReference>
<dbReference type="Pfam" id="PF07992">
    <property type="entry name" value="Pyr_redox_2"/>
    <property type="match status" value="1"/>
</dbReference>
<comment type="caution">
    <text evidence="7">The sequence shown here is derived from an EMBL/GenBank/DDBJ whole genome shotgun (WGS) entry which is preliminary data.</text>
</comment>
<proteinExistence type="predicted"/>
<evidence type="ECO:0000256" key="2">
    <source>
        <dbReference type="ARBA" id="ARBA00022630"/>
    </source>
</evidence>
<dbReference type="InterPro" id="IPR050446">
    <property type="entry name" value="FAD-oxidoreductase/Apoptosis"/>
</dbReference>
<dbReference type="Proteomes" id="UP000654108">
    <property type="component" value="Unassembled WGS sequence"/>
</dbReference>
<dbReference type="SUPFAM" id="SSF55424">
    <property type="entry name" value="FAD/NAD-linked reductases, dimerisation (C-terminal) domain"/>
    <property type="match status" value="1"/>
</dbReference>
<comment type="cofactor">
    <cofactor evidence="1">
        <name>FAD</name>
        <dbReference type="ChEBI" id="CHEBI:57692"/>
    </cofactor>
</comment>
<dbReference type="RefSeq" id="WP_191773683.1">
    <property type="nucleotide sequence ID" value="NZ_JACYFU010000001.1"/>
</dbReference>
<evidence type="ECO:0000256" key="4">
    <source>
        <dbReference type="ARBA" id="ARBA00023002"/>
    </source>
</evidence>
<gene>
    <name evidence="7" type="ORF">IC608_06595</name>
</gene>
<evidence type="ECO:0000256" key="1">
    <source>
        <dbReference type="ARBA" id="ARBA00001974"/>
    </source>
</evidence>
<keyword evidence="3" id="KW-0274">FAD</keyword>
<dbReference type="GO" id="GO:0005737">
    <property type="term" value="C:cytoplasm"/>
    <property type="evidence" value="ECO:0007669"/>
    <property type="project" value="TreeGrafter"/>
</dbReference>
<dbReference type="Gene3D" id="3.50.50.60">
    <property type="entry name" value="FAD/NAD(P)-binding domain"/>
    <property type="match status" value="2"/>
</dbReference>
<dbReference type="InterPro" id="IPR016156">
    <property type="entry name" value="FAD/NAD-linked_Rdtase_dimer_sf"/>
</dbReference>
<organism evidence="7 8">
    <name type="scientific">Devosia oryzisoli</name>
    <dbReference type="NCBI Taxonomy" id="2774138"/>
    <lineage>
        <taxon>Bacteria</taxon>
        <taxon>Pseudomonadati</taxon>
        <taxon>Pseudomonadota</taxon>
        <taxon>Alphaproteobacteria</taxon>
        <taxon>Hyphomicrobiales</taxon>
        <taxon>Devosiaceae</taxon>
        <taxon>Devosia</taxon>
    </lineage>
</organism>
<dbReference type="PANTHER" id="PTHR43557">
    <property type="entry name" value="APOPTOSIS-INDUCING FACTOR 1"/>
    <property type="match status" value="1"/>
</dbReference>
<dbReference type="SUPFAM" id="SSF51905">
    <property type="entry name" value="FAD/NAD(P)-binding domain"/>
    <property type="match status" value="1"/>
</dbReference>
<keyword evidence="2" id="KW-0285">Flavoprotein</keyword>
<dbReference type="PRINTS" id="PR00368">
    <property type="entry name" value="FADPNR"/>
</dbReference>
<sequence>MGTPVTVIVGASHAGVQVAASLRDLDYPGEVVLIGDETHLPYHRPPLSKSLLHPHDAEGQVLRPASFYAQKRIGLRLSSGVDAIEPGERRVRLRDGETIGFDTLVLATGARARRIPIAGADRPNVLTLRALGDAVALSQRLAQARDVVVLGAGMIGLEFAAVAAAGGRNTTVIDTTERPLLRAVSVEMASYLKDLHEAHGVRFLFDNGIARIEGKGRAERVVTLDGQEIQADLVLIAAGVLPNVELAAEAGLAVDNGIVVDANLQTSAPGIYAVGDCAAFVAADGRRLRIESVQNATDQARCVAAAIVGRPEPYAKAPWFWSDQYTAKLQIAGLWTGYDRAIRRDTADGSGFALYLFAGDRLVCVEAINATADHVAARKILGEGIALTPMDVQTPGFDPKAHMRQRAA</sequence>
<reference evidence="7" key="1">
    <citation type="submission" date="2020-09" db="EMBL/GenBank/DDBJ databases">
        <title>Genome seq and assembly of Devosia sp.</title>
        <authorList>
            <person name="Chhetri G."/>
        </authorList>
    </citation>
    <scope>NUCLEOTIDE SEQUENCE</scope>
    <source>
        <strain evidence="7">PTR5</strain>
    </source>
</reference>
<evidence type="ECO:0000259" key="6">
    <source>
        <dbReference type="Pfam" id="PF14759"/>
    </source>
</evidence>
<feature type="domain" description="FAD/NAD(P)-binding" evidence="5">
    <location>
        <begin position="7"/>
        <end position="300"/>
    </location>
</feature>
<dbReference type="GO" id="GO:0016651">
    <property type="term" value="F:oxidoreductase activity, acting on NAD(P)H"/>
    <property type="evidence" value="ECO:0007669"/>
    <property type="project" value="TreeGrafter"/>
</dbReference>
<evidence type="ECO:0000256" key="3">
    <source>
        <dbReference type="ARBA" id="ARBA00022827"/>
    </source>
</evidence>
<dbReference type="InterPro" id="IPR036188">
    <property type="entry name" value="FAD/NAD-bd_sf"/>
</dbReference>
<protein>
    <submittedName>
        <fullName evidence="7">FAD-dependent oxidoreductase</fullName>
    </submittedName>
</protein>
<evidence type="ECO:0000259" key="5">
    <source>
        <dbReference type="Pfam" id="PF07992"/>
    </source>
</evidence>
<dbReference type="Gene3D" id="3.30.390.30">
    <property type="match status" value="1"/>
</dbReference>
<dbReference type="InterPro" id="IPR023753">
    <property type="entry name" value="FAD/NAD-binding_dom"/>
</dbReference>